<keyword evidence="4" id="KW-0378">Hydrolase</keyword>
<dbReference type="InterPro" id="IPR051121">
    <property type="entry name" value="FAH"/>
</dbReference>
<reference evidence="4 5" key="1">
    <citation type="submission" date="2024-03" db="EMBL/GenBank/DDBJ databases">
        <title>Draft genome sequence of Pseudonocardia nematodicida JCM 31783.</title>
        <authorList>
            <person name="Butdee W."/>
            <person name="Duangmal K."/>
        </authorList>
    </citation>
    <scope>NUCLEOTIDE SEQUENCE [LARGE SCALE GENOMIC DNA]</scope>
    <source>
        <strain evidence="4 5">JCM 31783</strain>
    </source>
</reference>
<dbReference type="PANTHER" id="PTHR42796">
    <property type="entry name" value="FUMARYLACETOACETATE HYDROLASE DOMAIN-CONTAINING PROTEIN 2A-RELATED"/>
    <property type="match status" value="1"/>
</dbReference>
<dbReference type="GO" id="GO:0016787">
    <property type="term" value="F:hydrolase activity"/>
    <property type="evidence" value="ECO:0007669"/>
    <property type="project" value="UniProtKB-KW"/>
</dbReference>
<dbReference type="EMBL" id="JBEDNQ010000010">
    <property type="protein sequence ID" value="MEQ3553500.1"/>
    <property type="molecule type" value="Genomic_DNA"/>
</dbReference>
<dbReference type="RefSeq" id="WP_349300565.1">
    <property type="nucleotide sequence ID" value="NZ_JBEDNQ010000010.1"/>
</dbReference>
<evidence type="ECO:0000313" key="5">
    <source>
        <dbReference type="Proteomes" id="UP001494902"/>
    </source>
</evidence>
<feature type="domain" description="Fumarylacetoacetase-like C-terminal" evidence="3">
    <location>
        <begin position="60"/>
        <end position="265"/>
    </location>
</feature>
<evidence type="ECO:0000256" key="1">
    <source>
        <dbReference type="ARBA" id="ARBA00010211"/>
    </source>
</evidence>
<dbReference type="Pfam" id="PF01557">
    <property type="entry name" value="FAA_hydrolase"/>
    <property type="match status" value="1"/>
</dbReference>
<proteinExistence type="inferred from homology"/>
<dbReference type="PANTHER" id="PTHR42796:SF4">
    <property type="entry name" value="FUMARYLACETOACETATE HYDROLASE DOMAIN-CONTAINING PROTEIN 2A"/>
    <property type="match status" value="1"/>
</dbReference>
<dbReference type="Gene3D" id="3.90.850.10">
    <property type="entry name" value="Fumarylacetoacetase-like, C-terminal domain"/>
    <property type="match status" value="1"/>
</dbReference>
<protein>
    <submittedName>
        <fullName evidence="4">Fumarylacetoacetate hydrolase family protein</fullName>
    </submittedName>
</protein>
<dbReference type="SUPFAM" id="SSF56529">
    <property type="entry name" value="FAH"/>
    <property type="match status" value="1"/>
</dbReference>
<accession>A0ABV1KGA3</accession>
<keyword evidence="5" id="KW-1185">Reference proteome</keyword>
<keyword evidence="2" id="KW-0479">Metal-binding</keyword>
<dbReference type="Proteomes" id="UP001494902">
    <property type="component" value="Unassembled WGS sequence"/>
</dbReference>
<dbReference type="InterPro" id="IPR011234">
    <property type="entry name" value="Fumarylacetoacetase-like_C"/>
</dbReference>
<comment type="caution">
    <text evidence="4">The sequence shown here is derived from an EMBL/GenBank/DDBJ whole genome shotgun (WGS) entry which is preliminary data.</text>
</comment>
<evidence type="ECO:0000313" key="4">
    <source>
        <dbReference type="EMBL" id="MEQ3553500.1"/>
    </source>
</evidence>
<organism evidence="4 5">
    <name type="scientific">Pseudonocardia nematodicida</name>
    <dbReference type="NCBI Taxonomy" id="1206997"/>
    <lineage>
        <taxon>Bacteria</taxon>
        <taxon>Bacillati</taxon>
        <taxon>Actinomycetota</taxon>
        <taxon>Actinomycetes</taxon>
        <taxon>Pseudonocardiales</taxon>
        <taxon>Pseudonocardiaceae</taxon>
        <taxon>Pseudonocardia</taxon>
    </lineage>
</organism>
<evidence type="ECO:0000256" key="2">
    <source>
        <dbReference type="ARBA" id="ARBA00022723"/>
    </source>
</evidence>
<name>A0ABV1KGA3_9PSEU</name>
<sequence>MRIARAVVAGRPATVVDDGEGWRISDVPIAELIAGTAAVPTGDPLRLDPAGFLLPYRPSTIIGVGLNFADTVADMGWATPTAPYLFPKLSSSVIGPSDPVVVDLSVTTRADWEAELGVVIGRRTRSVTADEALEHVFGYVAANDVSARDLQAQDGQWLRGKGLDTFCPLGPWVASRDEIADESDVAIRTWYDGRLVQDGSTASMIFGVAELVSYCSTWFTLEPGDLILTGTPAGCGDFRTPREALVPGGTVEIEVAGLGRQRNPVHAPA</sequence>
<dbReference type="InterPro" id="IPR036663">
    <property type="entry name" value="Fumarylacetoacetase_C_sf"/>
</dbReference>
<evidence type="ECO:0000259" key="3">
    <source>
        <dbReference type="Pfam" id="PF01557"/>
    </source>
</evidence>
<gene>
    <name evidence="4" type="ORF">WIS52_23765</name>
</gene>
<comment type="similarity">
    <text evidence="1">Belongs to the FAH family.</text>
</comment>